<evidence type="ECO:0000313" key="1">
    <source>
        <dbReference type="EMBL" id="KAJ0034839.1"/>
    </source>
</evidence>
<sequence length="485" mass="54712">MDASASAGGSGGGPAPFLLKTYDMVDDSSTDEIVSWSSNKNSFVVWNPPEFARLLLPTYFKHNNFSSFIRQLNTYGFRKIDPEKWEFSNEDFVKDQKHLLKNIHRRKPIHSHSHPQGSSMDPERAAFEEEIEKFSREKAALEANIVRVKQQRSAAKLQLEDMTQRVDSMEQRQHSLLSFLEKAIQNPTFVEHLARKIESMDISAYKKKRRVPQVDFSKPVDSSLLDNSSSSRPEFGNIFHQDFSNKLRLELSPAVSDINLLSHSTQSSNEDGGSPQRKISEGDTKEAQTRIEGNLFVPETFELSDTGTSFTFKMDSSLSRKVSANDSPRVHSLQQRLTSSEDTDGHLSCHLNLTLASSPLQVNKGLYSSTIPQPNHDIGRAAESRYNSNEKESDTRSFPKNKNLSNEDVTLSSSQETANNNPVTLAAPARINDVFWEQFLTERPGSSDNEEASSCYRANPYEEQEDRRQGQGISRNAKNIEQLTL</sequence>
<name>A0ACC0YFV3_9ROSI</name>
<reference evidence="2" key="1">
    <citation type="journal article" date="2023" name="G3 (Bethesda)">
        <title>Genome assembly and association tests identify interacting loci associated with vigor, precocity, and sex in interspecific pistachio rootstocks.</title>
        <authorList>
            <person name="Palmer W."/>
            <person name="Jacygrad E."/>
            <person name="Sagayaradj S."/>
            <person name="Cavanaugh K."/>
            <person name="Han R."/>
            <person name="Bertier L."/>
            <person name="Beede B."/>
            <person name="Kafkas S."/>
            <person name="Golino D."/>
            <person name="Preece J."/>
            <person name="Michelmore R."/>
        </authorList>
    </citation>
    <scope>NUCLEOTIDE SEQUENCE [LARGE SCALE GENOMIC DNA]</scope>
</reference>
<organism evidence="1 2">
    <name type="scientific">Pistacia integerrima</name>
    <dbReference type="NCBI Taxonomy" id="434235"/>
    <lineage>
        <taxon>Eukaryota</taxon>
        <taxon>Viridiplantae</taxon>
        <taxon>Streptophyta</taxon>
        <taxon>Embryophyta</taxon>
        <taxon>Tracheophyta</taxon>
        <taxon>Spermatophyta</taxon>
        <taxon>Magnoliopsida</taxon>
        <taxon>eudicotyledons</taxon>
        <taxon>Gunneridae</taxon>
        <taxon>Pentapetalae</taxon>
        <taxon>rosids</taxon>
        <taxon>malvids</taxon>
        <taxon>Sapindales</taxon>
        <taxon>Anacardiaceae</taxon>
        <taxon>Pistacia</taxon>
    </lineage>
</organism>
<evidence type="ECO:0000313" key="2">
    <source>
        <dbReference type="Proteomes" id="UP001163603"/>
    </source>
</evidence>
<comment type="caution">
    <text evidence="1">The sequence shown here is derived from an EMBL/GenBank/DDBJ whole genome shotgun (WGS) entry which is preliminary data.</text>
</comment>
<dbReference type="EMBL" id="CM047742">
    <property type="protein sequence ID" value="KAJ0034839.1"/>
    <property type="molecule type" value="Genomic_DNA"/>
</dbReference>
<dbReference type="Proteomes" id="UP001163603">
    <property type="component" value="Chromosome 7"/>
</dbReference>
<proteinExistence type="predicted"/>
<keyword evidence="2" id="KW-1185">Reference proteome</keyword>
<gene>
    <name evidence="1" type="ORF">Pint_25522</name>
</gene>
<protein>
    <submittedName>
        <fullName evidence="1">Uncharacterized protein</fullName>
    </submittedName>
</protein>
<accession>A0ACC0YFV3</accession>